<evidence type="ECO:0000313" key="7">
    <source>
        <dbReference type="Proteomes" id="UP000289952"/>
    </source>
</evidence>
<reference evidence="6 7" key="1">
    <citation type="submission" date="2019-01" db="EMBL/GenBank/DDBJ databases">
        <authorList>
            <consortium name="Pathogen Informatics"/>
        </authorList>
    </citation>
    <scope>NUCLEOTIDE SEQUENCE [LARGE SCALE GENOMIC DNA]</scope>
    <source>
        <strain evidence="6 7">NCTC10118</strain>
    </source>
</reference>
<gene>
    <name evidence="6" type="ORF">NCTC10118_00067</name>
</gene>
<evidence type="ECO:0000256" key="4">
    <source>
        <dbReference type="ARBA" id="ARBA00022989"/>
    </source>
</evidence>
<dbReference type="Proteomes" id="UP000289952">
    <property type="component" value="Chromosome"/>
</dbReference>
<dbReference type="EMBL" id="LR214972">
    <property type="protein sequence ID" value="VEU62597.1"/>
    <property type="molecule type" value="Genomic_DNA"/>
</dbReference>
<evidence type="ECO:0000256" key="3">
    <source>
        <dbReference type="ARBA" id="ARBA00022692"/>
    </source>
</evidence>
<evidence type="ECO:0000256" key="5">
    <source>
        <dbReference type="ARBA" id="ARBA00023136"/>
    </source>
</evidence>
<keyword evidence="7" id="KW-1185">Reference proteome</keyword>
<sequence length="80" mass="9236">MVEMSTGLFILMIILVVIGAIVAAGLITFFLTKRFFEKQLRENPPVNEKMLRVMFNQMGRKASETQIRQIMRSMQNAKDN</sequence>
<evidence type="ECO:0000313" key="6">
    <source>
        <dbReference type="EMBL" id="VEU62597.1"/>
    </source>
</evidence>
<dbReference type="KEGG" id="mboh:CO229_01855"/>
<dbReference type="AlphaFoldDB" id="A0A2D1JLQ0"/>
<keyword evidence="5" id="KW-0472">Membrane</keyword>
<comment type="subcellular location">
    <subcellularLocation>
        <location evidence="1">Membrane</location>
        <topology evidence="1">Single-pass membrane protein</topology>
    </subcellularLocation>
</comment>
<evidence type="ECO:0000256" key="1">
    <source>
        <dbReference type="ARBA" id="ARBA00004167"/>
    </source>
</evidence>
<organism evidence="6 7">
    <name type="scientific">Mycoplasmopsis bovirhinis</name>
    <dbReference type="NCBI Taxonomy" id="29553"/>
    <lineage>
        <taxon>Bacteria</taxon>
        <taxon>Bacillati</taxon>
        <taxon>Mycoplasmatota</taxon>
        <taxon>Mycoplasmoidales</taxon>
        <taxon>Metamycoplasmataceae</taxon>
        <taxon>Mycoplasmopsis</taxon>
    </lineage>
</organism>
<accession>A0A2D1JLQ0</accession>
<dbReference type="GO" id="GO:0016020">
    <property type="term" value="C:membrane"/>
    <property type="evidence" value="ECO:0007669"/>
    <property type="project" value="UniProtKB-SubCell"/>
</dbReference>
<dbReference type="Pfam" id="PF03672">
    <property type="entry name" value="UPF0154"/>
    <property type="match status" value="1"/>
</dbReference>
<dbReference type="OrthoDB" id="1769076at2"/>
<name>A0A2D1JLQ0_9BACT</name>
<evidence type="ECO:0000256" key="2">
    <source>
        <dbReference type="ARBA" id="ARBA00006694"/>
    </source>
</evidence>
<dbReference type="InterPro" id="IPR005359">
    <property type="entry name" value="UPF0154"/>
</dbReference>
<keyword evidence="3" id="KW-0812">Transmembrane</keyword>
<dbReference type="RefSeq" id="WP_099309386.1">
    <property type="nucleotide sequence ID" value="NZ_AP018135.1"/>
</dbReference>
<keyword evidence="4" id="KW-1133">Transmembrane helix</keyword>
<protein>
    <submittedName>
        <fullName evidence="6">Uncharacterized protein</fullName>
    </submittedName>
</protein>
<proteinExistence type="inferred from homology"/>
<comment type="similarity">
    <text evidence="2">Belongs to the UPF0154 family.</text>
</comment>